<comment type="caution">
    <text evidence="1">The sequence shown here is derived from an EMBL/GenBank/DDBJ whole genome shotgun (WGS) entry which is preliminary data.</text>
</comment>
<keyword evidence="2" id="KW-1185">Reference proteome</keyword>
<gene>
    <name evidence="1" type="ORF">GCM10025778_32310</name>
</gene>
<reference evidence="2" key="1">
    <citation type="journal article" date="2019" name="Int. J. Syst. Evol. Microbiol.">
        <title>The Global Catalogue of Microorganisms (GCM) 10K type strain sequencing project: providing services to taxonomists for standard genome sequencing and annotation.</title>
        <authorList>
            <consortium name="The Broad Institute Genomics Platform"/>
            <consortium name="The Broad Institute Genome Sequencing Center for Infectious Disease"/>
            <person name="Wu L."/>
            <person name="Ma J."/>
        </authorList>
    </citation>
    <scope>NUCLEOTIDE SEQUENCE [LARGE SCALE GENOMIC DNA]</scope>
    <source>
        <strain evidence="2">JCM 18952</strain>
    </source>
</reference>
<protein>
    <submittedName>
        <fullName evidence="1">Uncharacterized protein</fullName>
    </submittedName>
</protein>
<dbReference type="RefSeq" id="WP_210100365.1">
    <property type="nucleotide sequence ID" value="NZ_BAABLK010000087.1"/>
</dbReference>
<evidence type="ECO:0000313" key="2">
    <source>
        <dbReference type="Proteomes" id="UP001501257"/>
    </source>
</evidence>
<dbReference type="Proteomes" id="UP001501257">
    <property type="component" value="Unassembled WGS sequence"/>
</dbReference>
<accession>A0ABP9TQ20</accession>
<organism evidence="1 2">
    <name type="scientific">Paeniglutamicibacter antarcticus</name>
    <dbReference type="NCBI Taxonomy" id="494023"/>
    <lineage>
        <taxon>Bacteria</taxon>
        <taxon>Bacillati</taxon>
        <taxon>Actinomycetota</taxon>
        <taxon>Actinomycetes</taxon>
        <taxon>Micrococcales</taxon>
        <taxon>Micrococcaceae</taxon>
        <taxon>Paeniglutamicibacter</taxon>
    </lineage>
</organism>
<evidence type="ECO:0000313" key="1">
    <source>
        <dbReference type="EMBL" id="GAA5228692.1"/>
    </source>
</evidence>
<sequence length="121" mass="13492">MNDRSNWIPHHREEDAELLGYLVPVSDSIGMFHPVTIFGYPLGTPNNPNNARQVLDDVGLSYSAERWYLTLVGRDEPIAVTIAEVSPNHVTVRNADYGHEGNIGDPFVLTGSEADRLSRFE</sequence>
<dbReference type="EMBL" id="BAABLK010000087">
    <property type="protein sequence ID" value="GAA5228692.1"/>
    <property type="molecule type" value="Genomic_DNA"/>
</dbReference>
<name>A0ABP9TQ20_9MICC</name>
<proteinExistence type="predicted"/>